<organism evidence="2 3">
    <name type="scientific">Actinoplanes ianthinogenes</name>
    <dbReference type="NCBI Taxonomy" id="122358"/>
    <lineage>
        <taxon>Bacteria</taxon>
        <taxon>Bacillati</taxon>
        <taxon>Actinomycetota</taxon>
        <taxon>Actinomycetes</taxon>
        <taxon>Micromonosporales</taxon>
        <taxon>Micromonosporaceae</taxon>
        <taxon>Actinoplanes</taxon>
    </lineage>
</organism>
<evidence type="ECO:0000313" key="3">
    <source>
        <dbReference type="Proteomes" id="UP000676967"/>
    </source>
</evidence>
<dbReference type="Pfam" id="PF09346">
    <property type="entry name" value="SMI1_KNR4"/>
    <property type="match status" value="1"/>
</dbReference>
<gene>
    <name evidence="2" type="ORF">Aiant_67310</name>
</gene>
<proteinExistence type="predicted"/>
<accession>A0ABN6CPJ6</accession>
<evidence type="ECO:0000259" key="1">
    <source>
        <dbReference type="Pfam" id="PF09346"/>
    </source>
</evidence>
<sequence>MMPGAHHAMSVLHPGPAGLRVRYRQGVLIGPHGFPDWVLYARTLVELPPPIAELTAGEQRVFDVLAANRVMRGVDPLWPAPEATLPGATPTPPGWCWARLPVAGDSAVRRIALVPIELHAAFRHGGGTRTLPPSRSGRGLPTGSLPVRWMDGDPVPAPLLAEVETLLGYALPVAFRRFLLDGNGAGPAEPGVLAGVGLVADQPMFGLGRDDPCQDLGYAPQWLADRFTPEFLPVGFVQGGLLAVRVAGPDLGSVWFLDDDDPRDDERLGPEQICARLLQRCADDWDGFRAALRRPAALLLEVTEDLVADGLVRPVHVELAGAALPARLRTAGQPDLGNRRVSIDALLS</sequence>
<feature type="domain" description="Knr4/Smi1-like" evidence="1">
    <location>
        <begin position="160"/>
        <end position="261"/>
    </location>
</feature>
<reference evidence="2 3" key="1">
    <citation type="submission" date="2020-08" db="EMBL/GenBank/DDBJ databases">
        <title>Whole genome shotgun sequence of Actinoplanes ianthinogenes NBRC 13996.</title>
        <authorList>
            <person name="Komaki H."/>
            <person name="Tamura T."/>
        </authorList>
    </citation>
    <scope>NUCLEOTIDE SEQUENCE [LARGE SCALE GENOMIC DNA]</scope>
    <source>
        <strain evidence="2 3">NBRC 13996</strain>
    </source>
</reference>
<dbReference type="InterPro" id="IPR018958">
    <property type="entry name" value="Knr4/Smi1-like_dom"/>
</dbReference>
<dbReference type="SUPFAM" id="SSF160631">
    <property type="entry name" value="SMI1/KNR4-like"/>
    <property type="match status" value="1"/>
</dbReference>
<dbReference type="Proteomes" id="UP000676967">
    <property type="component" value="Chromosome"/>
</dbReference>
<protein>
    <recommendedName>
        <fullName evidence="1">Knr4/Smi1-like domain-containing protein</fullName>
    </recommendedName>
</protein>
<keyword evidence="3" id="KW-1185">Reference proteome</keyword>
<evidence type="ECO:0000313" key="2">
    <source>
        <dbReference type="EMBL" id="BCJ46074.1"/>
    </source>
</evidence>
<dbReference type="Pfam" id="PF14414">
    <property type="entry name" value="WHH"/>
    <property type="match status" value="1"/>
</dbReference>
<dbReference type="InterPro" id="IPR032869">
    <property type="entry name" value="WHH_dom_containing"/>
</dbReference>
<name>A0ABN6CPJ6_9ACTN</name>
<dbReference type="InterPro" id="IPR037883">
    <property type="entry name" value="Knr4/Smi1-like_sf"/>
</dbReference>
<dbReference type="EMBL" id="AP023356">
    <property type="protein sequence ID" value="BCJ46074.1"/>
    <property type="molecule type" value="Genomic_DNA"/>
</dbReference>